<reference evidence="3" key="1">
    <citation type="submission" date="2017-04" db="EMBL/GenBank/DDBJ databases">
        <title>Genome sequence and comparative analysis of three virulent Lactococcus garvieae phages, novel phages with genome architecture linking the 936 group phages of Lactococcus lactis.</title>
        <authorList>
            <person name="Hoai T.D."/>
            <person name="Nishiki I."/>
            <person name="Yoshida T."/>
            <person name="Nakai T."/>
        </authorList>
    </citation>
    <scope>NUCLEOTIDE SEQUENCE [LARGE SCALE GENOMIC DNA]</scope>
</reference>
<dbReference type="Pfam" id="PF03354">
    <property type="entry name" value="TerL_ATPase"/>
    <property type="match status" value="1"/>
</dbReference>
<evidence type="ECO:0000259" key="1">
    <source>
        <dbReference type="Pfam" id="PF03354"/>
    </source>
</evidence>
<name>A0A2Z2GND9_9CAUD</name>
<accession>A0A2Z2GND9</accession>
<proteinExistence type="predicted"/>
<dbReference type="InterPro" id="IPR027417">
    <property type="entry name" value="P-loop_NTPase"/>
</dbReference>
<dbReference type="PANTHER" id="PTHR41287:SF1">
    <property type="entry name" value="PROTEIN YMFN"/>
    <property type="match status" value="1"/>
</dbReference>
<sequence>MYYLNKMLEWNKENEYRINADIKKTIRKQIRIHDKYIYRYDRVTQYIEWVEDNFYLTTGVLQKVHLYPTQRWWIELMLGYDMINEKGEQVQLTNEIFLNLGRGSGKSTLMATRVLHWMIMGGAWGGESLVIAYDNTQARHVFDQVRGQTQASPMLGTLADENQFRSTKSGLKYEPTANEFKKQTNDTARAQGGNSSLNIFDEVHTYGEDITESVNKGSRQKQKNWQSIYITSGGLKRMGLYDTMIARFTSDAEDANDRSFGLLYRLENPKQVKDKKNWSMALPMIGYVPALSGVEEEYNLSQGDPALQTKFLAYNMGIQLQDVTYYFTRDEVQPQEFDLSVFRGRKTYVGIDLSLVGDLTSIAYMTRLEDGTIYTHNQSFSTVNQYEGLDNDQKEVWNKFIEEGSIKLLDSEYINVEELIPEMVEFQSLTGCEYAKVGYDPARYEYLKALIERHFYDIAGDKQKPVGQGFKLSDYIKLAKQLASTGTLKHNQELLAWSFMNVAVKIGYTGDYAMVKKMDKDKIDPAISTVFALNVLVTDEMSD</sequence>
<dbReference type="PANTHER" id="PTHR41287">
    <property type="match status" value="1"/>
</dbReference>
<dbReference type="Pfam" id="PF20441">
    <property type="entry name" value="TerL_nuclease"/>
    <property type="match status" value="1"/>
</dbReference>
<dbReference type="EMBL" id="KY888143">
    <property type="protein sequence ID" value="ARQ94813.1"/>
    <property type="molecule type" value="Genomic_DNA"/>
</dbReference>
<organism evidence="3 4">
    <name type="scientific">Lactococcus phage PLgW-1</name>
    <dbReference type="NCBI Taxonomy" id="1983536"/>
    <lineage>
        <taxon>Viruses</taxon>
        <taxon>Duplodnaviria</taxon>
        <taxon>Heunggongvirae</taxon>
        <taxon>Uroviricota</taxon>
        <taxon>Caudoviricetes</taxon>
        <taxon>Uwajimavirus</taxon>
        <taxon>Uwajimavirus PLgW1</taxon>
    </lineage>
</organism>
<feature type="domain" description="Terminase large subunit-like ATPase" evidence="1">
    <location>
        <begin position="88"/>
        <end position="243"/>
    </location>
</feature>
<dbReference type="Proteomes" id="UP000251251">
    <property type="component" value="Segment"/>
</dbReference>
<evidence type="ECO:0000313" key="3">
    <source>
        <dbReference type="EMBL" id="ARQ94813.1"/>
    </source>
</evidence>
<gene>
    <name evidence="3" type="ORF">PLgW1_2</name>
</gene>
<dbReference type="Gene3D" id="3.40.50.300">
    <property type="entry name" value="P-loop containing nucleotide triphosphate hydrolases"/>
    <property type="match status" value="1"/>
</dbReference>
<dbReference type="InterPro" id="IPR046461">
    <property type="entry name" value="TerL_ATPase"/>
</dbReference>
<dbReference type="InterPro" id="IPR046462">
    <property type="entry name" value="TerL_nuclease"/>
</dbReference>
<feature type="domain" description="Terminase large subunit-like endonuclease" evidence="2">
    <location>
        <begin position="254"/>
        <end position="535"/>
    </location>
</feature>
<evidence type="ECO:0000259" key="2">
    <source>
        <dbReference type="Pfam" id="PF20441"/>
    </source>
</evidence>
<keyword evidence="4" id="KW-1185">Reference proteome</keyword>
<evidence type="ECO:0000313" key="4">
    <source>
        <dbReference type="Proteomes" id="UP000251251"/>
    </source>
</evidence>
<dbReference type="GO" id="GO:0004519">
    <property type="term" value="F:endonuclease activity"/>
    <property type="evidence" value="ECO:0007669"/>
    <property type="project" value="InterPro"/>
</dbReference>
<dbReference type="InterPro" id="IPR005021">
    <property type="entry name" value="Terminase_largesu-like"/>
</dbReference>
<protein>
    <submittedName>
        <fullName evidence="3">Terminase large subunit</fullName>
    </submittedName>
</protein>